<proteinExistence type="predicted"/>
<dbReference type="Proteomes" id="UP000253816">
    <property type="component" value="Unassembled WGS sequence"/>
</dbReference>
<organism evidence="2 3">
    <name type="scientific">Candidatus Similichlamydia laticola</name>
    <dbReference type="NCBI Taxonomy" id="2170265"/>
    <lineage>
        <taxon>Bacteria</taxon>
        <taxon>Pseudomonadati</taxon>
        <taxon>Chlamydiota</taxon>
        <taxon>Chlamydiia</taxon>
        <taxon>Parachlamydiales</taxon>
        <taxon>Candidatus Parilichlamydiaceae</taxon>
        <taxon>Candidatus Similichlamydia</taxon>
    </lineage>
</organism>
<keyword evidence="1" id="KW-0472">Membrane</keyword>
<reference evidence="2 3" key="1">
    <citation type="submission" date="2018-07" db="EMBL/GenBank/DDBJ databases">
        <title>Comparative genomics of the Candidatus Parilichlamydiaceae reveals evidence of convergent evolution and genome reduction in the phylum Chlamydiae.</title>
        <authorList>
            <person name="Taylor-Brown A."/>
            <person name="Polkinghorne A."/>
        </authorList>
    </citation>
    <scope>NUCLEOTIDE SEQUENCE [LARGE SCALE GENOMIC DNA]</scope>
    <source>
        <strain evidence="2 3">Hat2</strain>
    </source>
</reference>
<gene>
    <name evidence="2" type="ORF">HAT2_00363</name>
</gene>
<evidence type="ECO:0000256" key="1">
    <source>
        <dbReference type="SAM" id="Phobius"/>
    </source>
</evidence>
<accession>A0A369KDM5</accession>
<keyword evidence="1" id="KW-0812">Transmembrane</keyword>
<dbReference type="EMBL" id="QQBG01000012">
    <property type="protein sequence ID" value="RDB31560.1"/>
    <property type="molecule type" value="Genomic_DNA"/>
</dbReference>
<feature type="transmembrane region" description="Helical" evidence="1">
    <location>
        <begin position="33"/>
        <end position="58"/>
    </location>
</feature>
<feature type="transmembrane region" description="Helical" evidence="1">
    <location>
        <begin position="99"/>
        <end position="123"/>
    </location>
</feature>
<name>A0A369KDM5_9BACT</name>
<keyword evidence="3" id="KW-1185">Reference proteome</keyword>
<evidence type="ECO:0000313" key="3">
    <source>
        <dbReference type="Proteomes" id="UP000253816"/>
    </source>
</evidence>
<dbReference type="AlphaFoldDB" id="A0A369KDM5"/>
<comment type="caution">
    <text evidence="2">The sequence shown here is derived from an EMBL/GenBank/DDBJ whole genome shotgun (WGS) entry which is preliminary data.</text>
</comment>
<sequence>MHLSLILTELFSSLTGMVSSSFRIASNFVPGLSLAVAISSFLSSLFSTFNAILALLQILKHSRVIPRKLLLLHIGIVLLNILATASFLAQAILSVSPPPLSFIATLSFALLQFIYIAVSMTALKDKVEQKLIT</sequence>
<protein>
    <submittedName>
        <fullName evidence="2">Uncharacterized protein</fullName>
    </submittedName>
</protein>
<evidence type="ECO:0000313" key="2">
    <source>
        <dbReference type="EMBL" id="RDB31560.1"/>
    </source>
</evidence>
<feature type="transmembrane region" description="Helical" evidence="1">
    <location>
        <begin position="70"/>
        <end position="93"/>
    </location>
</feature>
<keyword evidence="1" id="KW-1133">Transmembrane helix</keyword>